<evidence type="ECO:0000256" key="1">
    <source>
        <dbReference type="PROSITE-ProRule" id="PRU00339"/>
    </source>
</evidence>
<dbReference type="EMBL" id="BLAU01000001">
    <property type="protein sequence ID" value="GET22172.1"/>
    <property type="molecule type" value="Genomic_DNA"/>
</dbReference>
<organism evidence="4 5">
    <name type="scientific">Prolixibacter denitrificans</name>
    <dbReference type="NCBI Taxonomy" id="1541063"/>
    <lineage>
        <taxon>Bacteria</taxon>
        <taxon>Pseudomonadati</taxon>
        <taxon>Bacteroidota</taxon>
        <taxon>Bacteroidia</taxon>
        <taxon>Marinilabiliales</taxon>
        <taxon>Prolixibacteraceae</taxon>
        <taxon>Prolixibacter</taxon>
    </lineage>
</organism>
<dbReference type="Proteomes" id="UP000396862">
    <property type="component" value="Unassembled WGS sequence"/>
</dbReference>
<dbReference type="InterPro" id="IPR011990">
    <property type="entry name" value="TPR-like_helical_dom_sf"/>
</dbReference>
<evidence type="ECO:0000313" key="6">
    <source>
        <dbReference type="Proteomes" id="UP000396862"/>
    </source>
</evidence>
<evidence type="ECO:0000256" key="2">
    <source>
        <dbReference type="SAM" id="Phobius"/>
    </source>
</evidence>
<keyword evidence="2" id="KW-0812">Transmembrane</keyword>
<dbReference type="PROSITE" id="PS50005">
    <property type="entry name" value="TPR"/>
    <property type="match status" value="1"/>
</dbReference>
<name>A0A2P8C7V8_9BACT</name>
<dbReference type="InterPro" id="IPR019734">
    <property type="entry name" value="TPR_rpt"/>
</dbReference>
<keyword evidence="2" id="KW-1133">Transmembrane helix</keyword>
<dbReference type="Pfam" id="PF13174">
    <property type="entry name" value="TPR_6"/>
    <property type="match status" value="1"/>
</dbReference>
<evidence type="ECO:0000313" key="4">
    <source>
        <dbReference type="EMBL" id="PSK81054.1"/>
    </source>
</evidence>
<sequence length="230" mass="26097">MSKGKNKHTGENLQEVEHALTSTEQFFEKNQKIITYIFGAGVVVAILFLAFHRYYKIPREKKAQSQMFVAEQYFQKDSFNLALNGDGNYPGFLDILDEYGSTSSGHLARYYTGISYLHLGKYEQAIEYLDDFSTDDPLIGPIAKGATGDAYAELGNNDKAVSRYMDAANMNDNQFTTPIYLMKAGNLYETMGKYDDALNVYKTVKEKYPESNEGRQIDKYIARVEILAKK</sequence>
<dbReference type="AlphaFoldDB" id="A0A2P8C7V8"/>
<accession>A0A2P8C7V8</accession>
<reference evidence="3 6" key="2">
    <citation type="submission" date="2019-10" db="EMBL/GenBank/DDBJ databases">
        <title>Prolixibacter strains distinguished by the presence of nitrate reductase genes were adept at nitrate-dependent anaerobic corrosion of metallic iron and carbon steel.</title>
        <authorList>
            <person name="Iino T."/>
            <person name="Shono N."/>
            <person name="Ito K."/>
            <person name="Nakamura R."/>
            <person name="Sueoka K."/>
            <person name="Harayama S."/>
            <person name="Ohkuma M."/>
        </authorList>
    </citation>
    <scope>NUCLEOTIDE SEQUENCE [LARGE SCALE GENOMIC DNA]</scope>
    <source>
        <strain evidence="3 6">MIC1-1</strain>
    </source>
</reference>
<gene>
    <name evidence="4" type="ORF">CLV93_11131</name>
    <name evidence="3" type="ORF">JCM18694_24180</name>
</gene>
<proteinExistence type="predicted"/>
<dbReference type="Gene3D" id="1.25.40.10">
    <property type="entry name" value="Tetratricopeptide repeat domain"/>
    <property type="match status" value="2"/>
</dbReference>
<comment type="caution">
    <text evidence="4">The sequence shown here is derived from an EMBL/GenBank/DDBJ whole genome shotgun (WGS) entry which is preliminary data.</text>
</comment>
<dbReference type="Pfam" id="PF13432">
    <property type="entry name" value="TPR_16"/>
    <property type="match status" value="1"/>
</dbReference>
<protein>
    <submittedName>
        <fullName evidence="4">Tetratricopeptide repeat protein</fullName>
    </submittedName>
</protein>
<dbReference type="OrthoDB" id="9808622at2"/>
<keyword evidence="1" id="KW-0802">TPR repeat</keyword>
<dbReference type="SUPFAM" id="SSF48452">
    <property type="entry name" value="TPR-like"/>
    <property type="match status" value="1"/>
</dbReference>
<evidence type="ECO:0000313" key="3">
    <source>
        <dbReference type="EMBL" id="GET22172.1"/>
    </source>
</evidence>
<feature type="repeat" description="TPR" evidence="1">
    <location>
        <begin position="178"/>
        <end position="211"/>
    </location>
</feature>
<dbReference type="Proteomes" id="UP000240621">
    <property type="component" value="Unassembled WGS sequence"/>
</dbReference>
<feature type="transmembrane region" description="Helical" evidence="2">
    <location>
        <begin position="33"/>
        <end position="51"/>
    </location>
</feature>
<keyword evidence="6" id="KW-1185">Reference proteome</keyword>
<dbReference type="EMBL" id="PYGC01000011">
    <property type="protein sequence ID" value="PSK81054.1"/>
    <property type="molecule type" value="Genomic_DNA"/>
</dbReference>
<dbReference type="SMART" id="SM00028">
    <property type="entry name" value="TPR"/>
    <property type="match status" value="3"/>
</dbReference>
<keyword evidence="2" id="KW-0472">Membrane</keyword>
<evidence type="ECO:0000313" key="5">
    <source>
        <dbReference type="Proteomes" id="UP000240621"/>
    </source>
</evidence>
<dbReference type="RefSeq" id="WP_106543375.1">
    <property type="nucleotide sequence ID" value="NZ_BLAU01000001.1"/>
</dbReference>
<reference evidence="4 5" key="1">
    <citation type="submission" date="2018-03" db="EMBL/GenBank/DDBJ databases">
        <title>Genomic Encyclopedia of Archaeal and Bacterial Type Strains, Phase II (KMG-II): from individual species to whole genera.</title>
        <authorList>
            <person name="Goeker M."/>
        </authorList>
    </citation>
    <scope>NUCLEOTIDE SEQUENCE [LARGE SCALE GENOMIC DNA]</scope>
    <source>
        <strain evidence="4 5">DSM 27267</strain>
    </source>
</reference>